<dbReference type="GO" id="GO:0005524">
    <property type="term" value="F:ATP binding"/>
    <property type="evidence" value="ECO:0007669"/>
    <property type="project" value="UniProtKB-KW"/>
</dbReference>
<dbReference type="InterPro" id="IPR036393">
    <property type="entry name" value="AceGlu_kinase-like_sf"/>
</dbReference>
<dbReference type="NCBIfam" id="TIGR02075">
    <property type="entry name" value="pyrH_bact"/>
    <property type="match status" value="1"/>
</dbReference>
<feature type="binding site" evidence="11">
    <location>
        <begin position="133"/>
        <end position="140"/>
    </location>
    <ligand>
        <name>UMP</name>
        <dbReference type="ChEBI" id="CHEBI:57865"/>
    </ligand>
</feature>
<comment type="subunit">
    <text evidence="11">Homohexamer.</text>
</comment>
<feature type="binding site" evidence="11">
    <location>
        <position position="72"/>
    </location>
    <ligand>
        <name>UMP</name>
        <dbReference type="ChEBI" id="CHEBI:57865"/>
    </ligand>
</feature>
<evidence type="ECO:0000256" key="6">
    <source>
        <dbReference type="ARBA" id="ARBA00022741"/>
    </source>
</evidence>
<comment type="caution">
    <text evidence="11">Lacks conserved residue(s) required for the propagation of feature annotation.</text>
</comment>
<gene>
    <name evidence="11" type="primary">pyrH</name>
    <name evidence="13" type="ORF">EXT02_02225</name>
</gene>
<evidence type="ECO:0000313" key="14">
    <source>
        <dbReference type="Proteomes" id="UP000289726"/>
    </source>
</evidence>
<comment type="activity regulation">
    <text evidence="11">Inhibited by UTP.</text>
</comment>
<comment type="pathway">
    <text evidence="2 11">Pyrimidine metabolism; CTP biosynthesis via de novo pathway; UDP from UMP (UMPK route): step 1/1.</text>
</comment>
<name>A0A4P6MAW6_9MOLU</name>
<keyword evidence="6 11" id="KW-0547">Nucleotide-binding</keyword>
<dbReference type="GO" id="GO:0044210">
    <property type="term" value="P:'de novo' CTP biosynthetic process"/>
    <property type="evidence" value="ECO:0007669"/>
    <property type="project" value="UniProtKB-UniRule"/>
</dbReference>
<evidence type="ECO:0000256" key="8">
    <source>
        <dbReference type="ARBA" id="ARBA00022840"/>
    </source>
</evidence>
<dbReference type="SMR" id="A0A4P6MAW6"/>
<dbReference type="GO" id="GO:0005737">
    <property type="term" value="C:cytoplasm"/>
    <property type="evidence" value="ECO:0007669"/>
    <property type="project" value="UniProtKB-SubCell"/>
</dbReference>
<keyword evidence="7 11" id="KW-0418">Kinase</keyword>
<keyword evidence="5 11" id="KW-0808">Transferase</keyword>
<evidence type="ECO:0000313" key="13">
    <source>
        <dbReference type="EMBL" id="QBF23990.1"/>
    </source>
</evidence>
<dbReference type="AlphaFoldDB" id="A0A4P6MAW6"/>
<comment type="catalytic activity">
    <reaction evidence="10 11">
        <text>UMP + ATP = UDP + ADP</text>
        <dbReference type="Rhea" id="RHEA:24400"/>
        <dbReference type="ChEBI" id="CHEBI:30616"/>
        <dbReference type="ChEBI" id="CHEBI:57865"/>
        <dbReference type="ChEBI" id="CHEBI:58223"/>
        <dbReference type="ChEBI" id="CHEBI:456216"/>
        <dbReference type="EC" id="2.7.4.22"/>
    </reaction>
</comment>
<comment type="subcellular location">
    <subcellularLocation>
        <location evidence="1 11">Cytoplasm</location>
    </subcellularLocation>
</comment>
<dbReference type="PANTHER" id="PTHR42833:SF4">
    <property type="entry name" value="URIDYLATE KINASE PUMPKIN, CHLOROPLASTIC"/>
    <property type="match status" value="1"/>
</dbReference>
<dbReference type="EMBL" id="CP035949">
    <property type="protein sequence ID" value="QBF23990.1"/>
    <property type="molecule type" value="Genomic_DNA"/>
</dbReference>
<dbReference type="PIRSF" id="PIRSF005650">
    <property type="entry name" value="Uridylate_kin"/>
    <property type="match status" value="1"/>
</dbReference>
<keyword evidence="8 11" id="KW-0067">ATP-binding</keyword>
<comment type="similarity">
    <text evidence="3 11">Belongs to the UMP kinase family.</text>
</comment>
<feature type="binding site" evidence="11">
    <location>
        <position position="167"/>
    </location>
    <ligand>
        <name>ATP</name>
        <dbReference type="ChEBI" id="CHEBI:30616"/>
    </ligand>
</feature>
<dbReference type="SUPFAM" id="SSF53633">
    <property type="entry name" value="Carbamate kinase-like"/>
    <property type="match status" value="1"/>
</dbReference>
<sequence>MWMHKKILLKLSGESLKGESSYGIDPRTIKKIAWEIKEIKDLGVKIAIIVGAGNLWRGRTGEELGMDRSQADYMGMLGTIMNSLALQDALEQTNTITRVMTAFPVSSVAEPYIRRKAIRHLEKDRVVILGAGAGSPYFSTDTAAALRAAELNIDVILMAKNNIEGVYNKDPKKHQDAVLIKHMKHQQILSQRLAVMDITAASLCLENNIDILVFNMLKKGNIKKVVLKEGNIGTVISSKGE</sequence>
<comment type="function">
    <text evidence="11">Catalyzes the reversible phosphorylation of UMP to UDP.</text>
</comment>
<dbReference type="GO" id="GO:0033862">
    <property type="term" value="F:UMP kinase activity"/>
    <property type="evidence" value="ECO:0007669"/>
    <property type="project" value="UniProtKB-EC"/>
</dbReference>
<evidence type="ECO:0000256" key="3">
    <source>
        <dbReference type="ARBA" id="ARBA00007614"/>
    </source>
</evidence>
<accession>A0A4P6MAW6</accession>
<evidence type="ECO:0000259" key="12">
    <source>
        <dbReference type="Pfam" id="PF00696"/>
    </source>
</evidence>
<dbReference type="InterPro" id="IPR015963">
    <property type="entry name" value="Uridylate_kinase_bac"/>
</dbReference>
<reference evidence="13 14" key="1">
    <citation type="submission" date="2019-02" db="EMBL/GenBank/DDBJ databases">
        <title>Draft Genome Sequence of Maize Bushy Stunt-like Phytoplasma group 16SrI-B (Aster yellows) in South Africa.</title>
        <authorList>
            <person name="Coetzee B."/>
            <person name="Douglas-Smit N."/>
            <person name="Maree H.J."/>
            <person name="Burger J.T."/>
            <person name="Kruger K."/>
            <person name="Pietersen G."/>
        </authorList>
    </citation>
    <scope>NUCLEOTIDE SEQUENCE [LARGE SCALE GENOMIC DNA]</scope>
    <source>
        <strain evidence="13 14">De Villa</strain>
    </source>
</reference>
<dbReference type="GO" id="GO:0006225">
    <property type="term" value="P:UDP biosynthetic process"/>
    <property type="evidence" value="ECO:0007669"/>
    <property type="project" value="TreeGrafter"/>
</dbReference>
<feature type="binding site" evidence="11">
    <location>
        <begin position="10"/>
        <end position="13"/>
    </location>
    <ligand>
        <name>ATP</name>
        <dbReference type="ChEBI" id="CHEBI:30616"/>
    </ligand>
</feature>
<feature type="binding site" evidence="11">
    <location>
        <position position="57"/>
    </location>
    <ligand>
        <name>ATP</name>
        <dbReference type="ChEBI" id="CHEBI:30616"/>
    </ligand>
</feature>
<evidence type="ECO:0000256" key="9">
    <source>
        <dbReference type="ARBA" id="ARBA00022975"/>
    </source>
</evidence>
<feature type="binding site" evidence="11">
    <location>
        <position position="170"/>
    </location>
    <ligand>
        <name>ATP</name>
        <dbReference type="ChEBI" id="CHEBI:30616"/>
    </ligand>
</feature>
<dbReference type="FunFam" id="3.40.1160.10:FF:000001">
    <property type="entry name" value="Uridylate kinase"/>
    <property type="match status" value="1"/>
</dbReference>
<evidence type="ECO:0000256" key="7">
    <source>
        <dbReference type="ARBA" id="ARBA00022777"/>
    </source>
</evidence>
<organism evidence="13 14">
    <name type="scientific">'Catharanthus roseus' aster yellows phytoplasma</name>
    <dbReference type="NCBI Taxonomy" id="1193712"/>
    <lineage>
        <taxon>Bacteria</taxon>
        <taxon>Bacillati</taxon>
        <taxon>Mycoplasmatota</taxon>
        <taxon>Mollicutes</taxon>
        <taxon>Acholeplasmatales</taxon>
        <taxon>Acholeplasmataceae</taxon>
        <taxon>Candidatus Phytoplasma</taxon>
        <taxon>16SrI (Aster yellows group)</taxon>
    </lineage>
</organism>
<evidence type="ECO:0000256" key="2">
    <source>
        <dbReference type="ARBA" id="ARBA00004791"/>
    </source>
</evidence>
<feature type="binding site" evidence="11">
    <location>
        <position position="161"/>
    </location>
    <ligand>
        <name>ATP</name>
        <dbReference type="ChEBI" id="CHEBI:30616"/>
    </ligand>
</feature>
<evidence type="ECO:0000256" key="1">
    <source>
        <dbReference type="ARBA" id="ARBA00004496"/>
    </source>
</evidence>
<dbReference type="EC" id="2.7.4.22" evidence="11"/>
<dbReference type="Pfam" id="PF00696">
    <property type="entry name" value="AA_kinase"/>
    <property type="match status" value="1"/>
</dbReference>
<keyword evidence="4 11" id="KW-0963">Cytoplasm</keyword>
<feature type="domain" description="Aspartate/glutamate/uridylate kinase" evidence="12">
    <location>
        <begin position="5"/>
        <end position="215"/>
    </location>
</feature>
<dbReference type="CDD" id="cd04254">
    <property type="entry name" value="AAK_UMPK-PyrH-Ec"/>
    <property type="match status" value="1"/>
</dbReference>
<dbReference type="PANTHER" id="PTHR42833">
    <property type="entry name" value="URIDYLATE KINASE"/>
    <property type="match status" value="1"/>
</dbReference>
<dbReference type="InterPro" id="IPR001048">
    <property type="entry name" value="Asp/Glu/Uridylate_kinase"/>
</dbReference>
<protein>
    <recommendedName>
        <fullName evidence="11">Uridylate kinase</fullName>
        <shortName evidence="11">UK</shortName>
        <ecNumber evidence="11">2.7.4.22</ecNumber>
    </recommendedName>
    <alternativeName>
        <fullName evidence="11">Uridine monophosphate kinase</fullName>
        <shortName evidence="11">UMP kinase</shortName>
        <shortName evidence="11">UMPK</shortName>
    </alternativeName>
</protein>
<evidence type="ECO:0000256" key="10">
    <source>
        <dbReference type="ARBA" id="ARBA00047767"/>
    </source>
</evidence>
<proteinExistence type="inferred from homology"/>
<evidence type="ECO:0000256" key="11">
    <source>
        <dbReference type="HAMAP-Rule" id="MF_01220"/>
    </source>
</evidence>
<dbReference type="InterPro" id="IPR011817">
    <property type="entry name" value="Uridylate_kinase"/>
</dbReference>
<dbReference type="HAMAP" id="MF_01220_B">
    <property type="entry name" value="PyrH_B"/>
    <property type="match status" value="1"/>
</dbReference>
<dbReference type="RefSeq" id="WP_011160542.1">
    <property type="nucleotide sequence ID" value="NZ_CP035949.1"/>
</dbReference>
<keyword evidence="9 11" id="KW-0665">Pyrimidine biosynthesis</keyword>
<dbReference type="Proteomes" id="UP000289726">
    <property type="component" value="Chromosome"/>
</dbReference>
<feature type="binding site" evidence="11">
    <location>
        <position position="53"/>
    </location>
    <ligand>
        <name>ATP</name>
        <dbReference type="ChEBI" id="CHEBI:30616"/>
    </ligand>
</feature>
<keyword evidence="14" id="KW-1185">Reference proteome</keyword>
<evidence type="ECO:0000256" key="4">
    <source>
        <dbReference type="ARBA" id="ARBA00022490"/>
    </source>
</evidence>
<evidence type="ECO:0000256" key="5">
    <source>
        <dbReference type="ARBA" id="ARBA00022679"/>
    </source>
</evidence>
<dbReference type="UniPathway" id="UPA00159">
    <property type="reaction ID" value="UER00275"/>
</dbReference>
<dbReference type="Gene3D" id="3.40.1160.10">
    <property type="entry name" value="Acetylglutamate kinase-like"/>
    <property type="match status" value="1"/>
</dbReference>